<evidence type="ECO:0000313" key="3">
    <source>
        <dbReference type="Proteomes" id="UP000694240"/>
    </source>
</evidence>
<dbReference type="AlphaFoldDB" id="A0A8T2F1L6"/>
<accession>A0A8T2F1L6</accession>
<protein>
    <submittedName>
        <fullName evidence="2">Uncharacterized protein</fullName>
    </submittedName>
</protein>
<feature type="non-terminal residue" evidence="2">
    <location>
        <position position="128"/>
    </location>
</feature>
<reference evidence="2 3" key="1">
    <citation type="submission" date="2020-12" db="EMBL/GenBank/DDBJ databases">
        <title>Concerted genomic and epigenomic changes stabilize Arabidopsis allopolyploids.</title>
        <authorList>
            <person name="Chen Z."/>
        </authorList>
    </citation>
    <scope>NUCLEOTIDE SEQUENCE [LARGE SCALE GENOMIC DNA]</scope>
    <source>
        <strain evidence="2">Allo738</strain>
        <tissue evidence="2">Leaf</tissue>
    </source>
</reference>
<evidence type="ECO:0000313" key="2">
    <source>
        <dbReference type="EMBL" id="KAG7627783.1"/>
    </source>
</evidence>
<keyword evidence="1" id="KW-1133">Transmembrane helix</keyword>
<evidence type="ECO:0000256" key="1">
    <source>
        <dbReference type="SAM" id="Phobius"/>
    </source>
</evidence>
<keyword evidence="3" id="KW-1185">Reference proteome</keyword>
<sequence length="128" mass="14590">CIMLALAGRKYAARLIPAFIANSTFIVTSFTLVMEFQKGRLQNLYWKRDVCASSGEVQWAVVLGFSWRFPALISTWRFSTRGMKLIILSSILFMVCIQTSRAHLQISSIISSELLVELYLFVCLYHVS</sequence>
<keyword evidence="1" id="KW-0472">Membrane</keyword>
<name>A0A8T2F1L6_9BRAS</name>
<proteinExistence type="predicted"/>
<gene>
    <name evidence="2" type="ORF">ISN45_At03g040990</name>
</gene>
<feature type="transmembrane region" description="Helical" evidence="1">
    <location>
        <begin position="12"/>
        <end position="37"/>
    </location>
</feature>
<feature type="non-terminal residue" evidence="2">
    <location>
        <position position="1"/>
    </location>
</feature>
<dbReference type="EMBL" id="JAEFBK010000003">
    <property type="protein sequence ID" value="KAG7627783.1"/>
    <property type="molecule type" value="Genomic_DNA"/>
</dbReference>
<organism evidence="2 3">
    <name type="scientific">Arabidopsis thaliana x Arabidopsis arenosa</name>
    <dbReference type="NCBI Taxonomy" id="1240361"/>
    <lineage>
        <taxon>Eukaryota</taxon>
        <taxon>Viridiplantae</taxon>
        <taxon>Streptophyta</taxon>
        <taxon>Embryophyta</taxon>
        <taxon>Tracheophyta</taxon>
        <taxon>Spermatophyta</taxon>
        <taxon>Magnoliopsida</taxon>
        <taxon>eudicotyledons</taxon>
        <taxon>Gunneridae</taxon>
        <taxon>Pentapetalae</taxon>
        <taxon>rosids</taxon>
        <taxon>malvids</taxon>
        <taxon>Brassicales</taxon>
        <taxon>Brassicaceae</taxon>
        <taxon>Camelineae</taxon>
        <taxon>Arabidopsis</taxon>
    </lineage>
</organism>
<comment type="caution">
    <text evidence="2">The sequence shown here is derived from an EMBL/GenBank/DDBJ whole genome shotgun (WGS) entry which is preliminary data.</text>
</comment>
<dbReference type="Proteomes" id="UP000694240">
    <property type="component" value="Chromosome 3"/>
</dbReference>
<keyword evidence="1" id="KW-0812">Transmembrane</keyword>